<feature type="compositionally biased region" description="Low complexity" evidence="1">
    <location>
        <begin position="20"/>
        <end position="46"/>
    </location>
</feature>
<dbReference type="GeneID" id="25985341"/>
<dbReference type="RefSeq" id="XP_014184033.1">
    <property type="nucleotide sequence ID" value="XM_014328558.1"/>
</dbReference>
<feature type="region of interest" description="Disordered" evidence="1">
    <location>
        <begin position="1"/>
        <end position="112"/>
    </location>
</feature>
<dbReference type="VEuPathDB" id="FungiDB:A1Q1_01827"/>
<dbReference type="OrthoDB" id="2573557at2759"/>
<dbReference type="EMBL" id="ALBS01000017">
    <property type="protein sequence ID" value="EJT52787.1"/>
    <property type="molecule type" value="Genomic_DNA"/>
</dbReference>
<feature type="compositionally biased region" description="Polar residues" evidence="1">
    <location>
        <begin position="355"/>
        <end position="370"/>
    </location>
</feature>
<feature type="region of interest" description="Disordered" evidence="1">
    <location>
        <begin position="540"/>
        <end position="559"/>
    </location>
</feature>
<feature type="compositionally biased region" description="Polar residues" evidence="1">
    <location>
        <begin position="126"/>
        <end position="144"/>
    </location>
</feature>
<feature type="compositionally biased region" description="Polar residues" evidence="1">
    <location>
        <begin position="75"/>
        <end position="84"/>
    </location>
</feature>
<name>J6FCH2_TRIAS</name>
<dbReference type="Proteomes" id="UP000002748">
    <property type="component" value="Unassembled WGS sequence"/>
</dbReference>
<reference evidence="2 3" key="1">
    <citation type="journal article" date="2012" name="Eukaryot. Cell">
        <title>Draft genome sequence of CBS 2479, the standard type strain of Trichosporon asahii.</title>
        <authorList>
            <person name="Yang R.Y."/>
            <person name="Li H.T."/>
            <person name="Zhu H."/>
            <person name="Zhou G.P."/>
            <person name="Wang M."/>
            <person name="Wang L."/>
        </authorList>
    </citation>
    <scope>NUCLEOTIDE SEQUENCE [LARGE SCALE GENOMIC DNA]</scope>
    <source>
        <strain evidence="3">ATCC 90039 / CBS 2479 / JCM 2466 / KCTC 7840 / NCYC 2677 / UAMH 7654</strain>
    </source>
</reference>
<feature type="compositionally biased region" description="Gly residues" evidence="1">
    <location>
        <begin position="47"/>
        <end position="65"/>
    </location>
</feature>
<feature type="compositionally biased region" description="Pro residues" evidence="1">
    <location>
        <begin position="307"/>
        <end position="321"/>
    </location>
</feature>
<evidence type="ECO:0000313" key="2">
    <source>
        <dbReference type="EMBL" id="EJT52787.1"/>
    </source>
</evidence>
<proteinExistence type="predicted"/>
<accession>J6FCH2</accession>
<comment type="caution">
    <text evidence="2">The sequence shown here is derived from an EMBL/GenBank/DDBJ whole genome shotgun (WGS) entry which is preliminary data.</text>
</comment>
<feature type="region of interest" description="Disordered" evidence="1">
    <location>
        <begin position="262"/>
        <end position="287"/>
    </location>
</feature>
<organism evidence="2 3">
    <name type="scientific">Trichosporon asahii var. asahii (strain ATCC 90039 / CBS 2479 / JCM 2466 / KCTC 7840 / NBRC 103889/ NCYC 2677 / UAMH 7654)</name>
    <name type="common">Yeast</name>
    <dbReference type="NCBI Taxonomy" id="1186058"/>
    <lineage>
        <taxon>Eukaryota</taxon>
        <taxon>Fungi</taxon>
        <taxon>Dikarya</taxon>
        <taxon>Basidiomycota</taxon>
        <taxon>Agaricomycotina</taxon>
        <taxon>Tremellomycetes</taxon>
        <taxon>Trichosporonales</taxon>
        <taxon>Trichosporonaceae</taxon>
        <taxon>Trichosporon</taxon>
    </lineage>
</organism>
<evidence type="ECO:0000313" key="3">
    <source>
        <dbReference type="Proteomes" id="UP000002748"/>
    </source>
</evidence>
<dbReference type="HOGENOM" id="CLU_445633_0_0_1"/>
<dbReference type="KEGG" id="tasa:A1Q1_01827"/>
<protein>
    <submittedName>
        <fullName evidence="2">Uncharacterized protein</fullName>
    </submittedName>
</protein>
<feature type="region of interest" description="Disordered" evidence="1">
    <location>
        <begin position="301"/>
        <end position="370"/>
    </location>
</feature>
<gene>
    <name evidence="2" type="ORF">A1Q1_01827</name>
</gene>
<evidence type="ECO:0000256" key="1">
    <source>
        <dbReference type="SAM" id="MobiDB-lite"/>
    </source>
</evidence>
<dbReference type="AlphaFoldDB" id="J6FCH2"/>
<feature type="region of interest" description="Disordered" evidence="1">
    <location>
        <begin position="126"/>
        <end position="146"/>
    </location>
</feature>
<sequence>MKMDVTLSIPSAFRTRQRPKTAQAKAQTSSTAASGSGPSRPRQSGRGLAGGLGAGLSALGGGPGGPSAILPVPTNVRNSSTSTLPVYPSNPRPPSSTPALPTTSDFPTPDSDSVKVTIIRRSNTQKGVRFQDPSSSTPALTQYTDPVEPVDPPSYLETPDSTPTAPLANRRHSTTFIEESSRRISATPPALAIKQLRLAFQDTPPMLRTLEDGWRARRSRTLDVSTTSVDKPLKSTKSLLRRAKTPESKVDPYLLEQAELARRRMPEPAHRSASGTHIAPQSKADQSANHLGRHSMIVDSNAMTRPPHLPLTPPTSPPPLPTISTVTADGPAHYAQAQVHQPQAPSYPPPHVPESINTQGTTDTAPPSPTSITAQLKPISTSCLPPTKHAVPLHKKSAAKITVHNISHPVSLTLGFQGTTVRVNKAGDEIAISSGPEKQRTRTILRLADSEDWGEEECQYWLRLLSLVDEYKRRTPKLKVFTEMGDLTISCSDQPDVILVYSIESNHLQLDNLEIVPNSMTKVRIRYSNPKEFEIETSSKTKDGGRLKTRRIGPLTKNSATHTEGDFELFWQATLLGIVIGQDWNEVEKEAVKRLYALRKEWVRSVRIEDEDD</sequence>